<organism evidence="1 2">
    <name type="scientific">Portunus trituberculatus</name>
    <name type="common">Swimming crab</name>
    <name type="synonym">Neptunus trituberculatus</name>
    <dbReference type="NCBI Taxonomy" id="210409"/>
    <lineage>
        <taxon>Eukaryota</taxon>
        <taxon>Metazoa</taxon>
        <taxon>Ecdysozoa</taxon>
        <taxon>Arthropoda</taxon>
        <taxon>Crustacea</taxon>
        <taxon>Multicrustacea</taxon>
        <taxon>Malacostraca</taxon>
        <taxon>Eumalacostraca</taxon>
        <taxon>Eucarida</taxon>
        <taxon>Decapoda</taxon>
        <taxon>Pleocyemata</taxon>
        <taxon>Brachyura</taxon>
        <taxon>Eubrachyura</taxon>
        <taxon>Portunoidea</taxon>
        <taxon>Portunidae</taxon>
        <taxon>Portuninae</taxon>
        <taxon>Portunus</taxon>
    </lineage>
</organism>
<dbReference type="EMBL" id="VSRR010000011">
    <property type="protein sequence ID" value="MPC07891.1"/>
    <property type="molecule type" value="Genomic_DNA"/>
</dbReference>
<dbReference type="Proteomes" id="UP000324222">
    <property type="component" value="Unassembled WGS sequence"/>
</dbReference>
<gene>
    <name evidence="1" type="ORF">E2C01_000458</name>
</gene>
<dbReference type="AlphaFoldDB" id="A0A5B7CGH8"/>
<protein>
    <submittedName>
        <fullName evidence="1">Uncharacterized protein</fullName>
    </submittedName>
</protein>
<keyword evidence="2" id="KW-1185">Reference proteome</keyword>
<proteinExistence type="predicted"/>
<name>A0A5B7CGH8_PORTR</name>
<evidence type="ECO:0000313" key="2">
    <source>
        <dbReference type="Proteomes" id="UP000324222"/>
    </source>
</evidence>
<evidence type="ECO:0000313" key="1">
    <source>
        <dbReference type="EMBL" id="MPC07891.1"/>
    </source>
</evidence>
<sequence>MWAFGSSPQLGLCLVEQFTRKTDLLDSIGKEAGVSHHSPIRGPESINKGQQQLAQRNSLGNIVFIWGADAFLKDTIDLYAILPVTSESAFNSITTGIMQAALPCKGSSHAQLSLKDTIAMFHPTTPLPSVDGGSLGTEPTLLQLPMAMWLTLLQVPNVHILIGISETRMTGSVT</sequence>
<reference evidence="1 2" key="1">
    <citation type="submission" date="2019-05" db="EMBL/GenBank/DDBJ databases">
        <title>Another draft genome of Portunus trituberculatus and its Hox gene families provides insights of decapod evolution.</title>
        <authorList>
            <person name="Jeong J.-H."/>
            <person name="Song I."/>
            <person name="Kim S."/>
            <person name="Choi T."/>
            <person name="Kim D."/>
            <person name="Ryu S."/>
            <person name="Kim W."/>
        </authorList>
    </citation>
    <scope>NUCLEOTIDE SEQUENCE [LARGE SCALE GENOMIC DNA]</scope>
    <source>
        <tissue evidence="1">Muscle</tissue>
    </source>
</reference>
<comment type="caution">
    <text evidence="1">The sequence shown here is derived from an EMBL/GenBank/DDBJ whole genome shotgun (WGS) entry which is preliminary data.</text>
</comment>
<accession>A0A5B7CGH8</accession>